<accession>A0A814A1I0</accession>
<name>A0A814A1I0_9BILA</name>
<dbReference type="Proteomes" id="UP000663879">
    <property type="component" value="Unassembled WGS sequence"/>
</dbReference>
<dbReference type="SUPFAM" id="SSF52047">
    <property type="entry name" value="RNI-like"/>
    <property type="match status" value="1"/>
</dbReference>
<dbReference type="AlphaFoldDB" id="A0A814A1I0"/>
<protein>
    <submittedName>
        <fullName evidence="1">Uncharacterized protein</fullName>
    </submittedName>
</protein>
<comment type="caution">
    <text evidence="1">The sequence shown here is derived from an EMBL/GenBank/DDBJ whole genome shotgun (WGS) entry which is preliminary data.</text>
</comment>
<proteinExistence type="predicted"/>
<dbReference type="Gene3D" id="3.80.10.10">
    <property type="entry name" value="Ribonuclease Inhibitor"/>
    <property type="match status" value="1"/>
</dbReference>
<evidence type="ECO:0000313" key="1">
    <source>
        <dbReference type="EMBL" id="CAF0908226.1"/>
    </source>
</evidence>
<gene>
    <name evidence="1" type="ORF">OXX778_LOCUS11758</name>
</gene>
<sequence length="424" mass="50675">MWENLSINNENQTFFCFFIQNINNIQFKYFNNPIGFLIICDFYLATESVKFINDEFNEMDPSDDYTKDCVEVTTAKSILKLIKKKKTADYEFNLIKREANQLKELQFSMGFDKTMCEVKLKPLLSFLNIDSIIRLVLINPSSNSEEIDLEFVKIFPNLYEIELDNFILKEKNSKKIGALKLAKSDAKNLNFYLENLIFLNLWNCKMEGMHFKDFEFCNLRYLELGEIKGNLELICHLPNQLEYLKLDDFVYDELLNLRIKNLKCLDVITIKGLKFCENFKSLEYIKIKSKSNLNTDIFKNLEKLKFLQIRIKSDLNLDLINIENLKHLRYFKLEYLDFNRESKEKFFDKNNFFKKIFNPTPTIKTCIEDYDKKYIFLMNELKVCDAHEVIENLEVCMEIKNKMNEILRKKQKNSRYIDVDSFEY</sequence>
<evidence type="ECO:0000313" key="2">
    <source>
        <dbReference type="Proteomes" id="UP000663879"/>
    </source>
</evidence>
<dbReference type="InterPro" id="IPR032675">
    <property type="entry name" value="LRR_dom_sf"/>
</dbReference>
<organism evidence="1 2">
    <name type="scientific">Brachionus calyciflorus</name>
    <dbReference type="NCBI Taxonomy" id="104777"/>
    <lineage>
        <taxon>Eukaryota</taxon>
        <taxon>Metazoa</taxon>
        <taxon>Spiralia</taxon>
        <taxon>Gnathifera</taxon>
        <taxon>Rotifera</taxon>
        <taxon>Eurotatoria</taxon>
        <taxon>Monogononta</taxon>
        <taxon>Pseudotrocha</taxon>
        <taxon>Ploima</taxon>
        <taxon>Brachionidae</taxon>
        <taxon>Brachionus</taxon>
    </lineage>
</organism>
<reference evidence="1" key="1">
    <citation type="submission" date="2021-02" db="EMBL/GenBank/DDBJ databases">
        <authorList>
            <person name="Nowell W R."/>
        </authorList>
    </citation>
    <scope>NUCLEOTIDE SEQUENCE</scope>
    <source>
        <strain evidence="1">Ploen Becks lab</strain>
    </source>
</reference>
<keyword evidence="2" id="KW-1185">Reference proteome</keyword>
<dbReference type="EMBL" id="CAJNOC010002037">
    <property type="protein sequence ID" value="CAF0908226.1"/>
    <property type="molecule type" value="Genomic_DNA"/>
</dbReference>